<gene>
    <name evidence="7" type="ORF">IEQ44_15255</name>
</gene>
<dbReference type="Proteomes" id="UP000756387">
    <property type="component" value="Unassembled WGS sequence"/>
</dbReference>
<dbReference type="InterPro" id="IPR036286">
    <property type="entry name" value="LexA/Signal_pep-like_sf"/>
</dbReference>
<evidence type="ECO:0000313" key="7">
    <source>
        <dbReference type="EMBL" id="MBE7326006.1"/>
    </source>
</evidence>
<accession>A0ABR9RWP3</accession>
<keyword evidence="4" id="KW-0472">Membrane</keyword>
<evidence type="ECO:0000256" key="1">
    <source>
        <dbReference type="ARBA" id="ARBA00004370"/>
    </source>
</evidence>
<reference evidence="7 8" key="1">
    <citation type="submission" date="2020-10" db="EMBL/GenBank/DDBJ databases">
        <title>Nocardioides sp. isolated from sludge.</title>
        <authorList>
            <person name="Zhang X."/>
        </authorList>
    </citation>
    <scope>NUCLEOTIDE SEQUENCE [LARGE SCALE GENOMIC DNA]</scope>
    <source>
        <strain evidence="7 8">Y6</strain>
    </source>
</reference>
<evidence type="ECO:0000256" key="2">
    <source>
        <dbReference type="ARBA" id="ARBA00022692"/>
    </source>
</evidence>
<keyword evidence="2" id="KW-0812">Transmembrane</keyword>
<evidence type="ECO:0000256" key="4">
    <source>
        <dbReference type="ARBA" id="ARBA00023136"/>
    </source>
</evidence>
<evidence type="ECO:0000256" key="5">
    <source>
        <dbReference type="NCBIfam" id="TIGR02228"/>
    </source>
</evidence>
<organism evidence="7 8">
    <name type="scientific">Nocardioides malaquae</name>
    <dbReference type="NCBI Taxonomy" id="2773426"/>
    <lineage>
        <taxon>Bacteria</taxon>
        <taxon>Bacillati</taxon>
        <taxon>Actinomycetota</taxon>
        <taxon>Actinomycetes</taxon>
        <taxon>Propionibacteriales</taxon>
        <taxon>Nocardioidaceae</taxon>
        <taxon>Nocardioides</taxon>
    </lineage>
</organism>
<dbReference type="CDD" id="cd06530">
    <property type="entry name" value="S26_SPase_I"/>
    <property type="match status" value="1"/>
</dbReference>
<keyword evidence="8" id="KW-1185">Reference proteome</keyword>
<evidence type="ECO:0000256" key="6">
    <source>
        <dbReference type="SAM" id="MobiDB-lite"/>
    </source>
</evidence>
<name>A0ABR9RWP3_9ACTN</name>
<evidence type="ECO:0000256" key="3">
    <source>
        <dbReference type="ARBA" id="ARBA00022989"/>
    </source>
</evidence>
<dbReference type="SUPFAM" id="SSF51306">
    <property type="entry name" value="LexA/Signal peptidase"/>
    <property type="match status" value="1"/>
</dbReference>
<comment type="subcellular location">
    <subcellularLocation>
        <location evidence="1">Membrane</location>
    </subcellularLocation>
</comment>
<comment type="caution">
    <text evidence="7">The sequence shown here is derived from an EMBL/GenBank/DDBJ whole genome shotgun (WGS) entry which is preliminary data.</text>
</comment>
<dbReference type="InterPro" id="IPR019533">
    <property type="entry name" value="Peptidase_S26"/>
</dbReference>
<dbReference type="InterPro" id="IPR001733">
    <property type="entry name" value="Peptidase_S26B"/>
</dbReference>
<keyword evidence="7" id="KW-0378">Hydrolase</keyword>
<dbReference type="EC" id="3.4.21.89" evidence="5"/>
<dbReference type="GO" id="GO:0009003">
    <property type="term" value="F:signal peptidase activity"/>
    <property type="evidence" value="ECO:0007669"/>
    <property type="project" value="UniProtKB-EC"/>
</dbReference>
<evidence type="ECO:0000313" key="8">
    <source>
        <dbReference type="Proteomes" id="UP000756387"/>
    </source>
</evidence>
<sequence length="198" mass="20905">MSSVIRRIVGVSTTLLLLAVTVGSAAYVVAGFLGYERYVITGGSMSGTFEKGSVAFEKHVPVADLQVGDVITYLPPPDSGLQTLVTHRITKIETSSTGAPLFTTQGDANPDPDPWAFSLVADTQPVVTTTVPHVGHLFIALADPRNRVIAIGVPAAVIALLALRDLVQAVRPASRAPQTQRPLPPPVGGRWPDRPQTV</sequence>
<feature type="region of interest" description="Disordered" evidence="6">
    <location>
        <begin position="171"/>
        <end position="198"/>
    </location>
</feature>
<keyword evidence="3" id="KW-1133">Transmembrane helix</keyword>
<protein>
    <recommendedName>
        <fullName evidence="5">Signal peptidase I</fullName>
        <ecNumber evidence="5">3.4.21.89</ecNumber>
    </recommendedName>
</protein>
<proteinExistence type="predicted"/>
<dbReference type="EMBL" id="JADCSA010000022">
    <property type="protein sequence ID" value="MBE7326006.1"/>
    <property type="molecule type" value="Genomic_DNA"/>
</dbReference>
<dbReference type="NCBIfam" id="TIGR02228">
    <property type="entry name" value="sigpep_I_arch"/>
    <property type="match status" value="1"/>
</dbReference>